<comment type="caution">
    <text evidence="2">The sequence shown here is derived from an EMBL/GenBank/DDBJ whole genome shotgun (WGS) entry which is preliminary data.</text>
</comment>
<evidence type="ECO:0000313" key="3">
    <source>
        <dbReference type="Proteomes" id="UP000276133"/>
    </source>
</evidence>
<dbReference type="AlphaFoldDB" id="A0A3M7PV70"/>
<dbReference type="Proteomes" id="UP000276133">
    <property type="component" value="Unassembled WGS sequence"/>
</dbReference>
<organism evidence="2 3">
    <name type="scientific">Brachionus plicatilis</name>
    <name type="common">Marine rotifer</name>
    <name type="synonym">Brachionus muelleri</name>
    <dbReference type="NCBI Taxonomy" id="10195"/>
    <lineage>
        <taxon>Eukaryota</taxon>
        <taxon>Metazoa</taxon>
        <taxon>Spiralia</taxon>
        <taxon>Gnathifera</taxon>
        <taxon>Rotifera</taxon>
        <taxon>Eurotatoria</taxon>
        <taxon>Monogononta</taxon>
        <taxon>Pseudotrocha</taxon>
        <taxon>Ploima</taxon>
        <taxon>Brachionidae</taxon>
        <taxon>Brachionus</taxon>
    </lineage>
</organism>
<protein>
    <submittedName>
        <fullName evidence="2">Uncharacterized protein</fullName>
    </submittedName>
</protein>
<feature type="compositionally biased region" description="Polar residues" evidence="1">
    <location>
        <begin position="47"/>
        <end position="74"/>
    </location>
</feature>
<reference evidence="2 3" key="1">
    <citation type="journal article" date="2018" name="Sci. Rep.">
        <title>Genomic signatures of local adaptation to the degree of environmental predictability in rotifers.</title>
        <authorList>
            <person name="Franch-Gras L."/>
            <person name="Hahn C."/>
            <person name="Garcia-Roger E.M."/>
            <person name="Carmona M.J."/>
            <person name="Serra M."/>
            <person name="Gomez A."/>
        </authorList>
    </citation>
    <scope>NUCLEOTIDE SEQUENCE [LARGE SCALE GENOMIC DNA]</scope>
    <source>
        <strain evidence="2">HYR1</strain>
    </source>
</reference>
<gene>
    <name evidence="2" type="ORF">BpHYR1_029760</name>
</gene>
<evidence type="ECO:0000313" key="2">
    <source>
        <dbReference type="EMBL" id="RNA02839.1"/>
    </source>
</evidence>
<feature type="compositionally biased region" description="Basic and acidic residues" evidence="1">
    <location>
        <begin position="24"/>
        <end position="43"/>
    </location>
</feature>
<name>A0A3M7PV70_BRAPC</name>
<proteinExistence type="predicted"/>
<accession>A0A3M7PV70</accession>
<feature type="region of interest" description="Disordered" evidence="1">
    <location>
        <begin position="1"/>
        <end position="74"/>
    </location>
</feature>
<sequence>MEKVNKPSENDSEYSVADLEDENKDSSEKKNKKTSYRDNEKAKNQKCARNNSGKQIQAQTNQSSSFNSKYNENENPTLQYIKEAQVPLFNYKNLVNTYETQDN</sequence>
<dbReference type="EMBL" id="REGN01008743">
    <property type="protein sequence ID" value="RNA02839.1"/>
    <property type="molecule type" value="Genomic_DNA"/>
</dbReference>
<evidence type="ECO:0000256" key="1">
    <source>
        <dbReference type="SAM" id="MobiDB-lite"/>
    </source>
</evidence>
<keyword evidence="3" id="KW-1185">Reference proteome</keyword>